<organism evidence="4">
    <name type="scientific">Gongylonema pulchrum</name>
    <dbReference type="NCBI Taxonomy" id="637853"/>
    <lineage>
        <taxon>Eukaryota</taxon>
        <taxon>Metazoa</taxon>
        <taxon>Ecdysozoa</taxon>
        <taxon>Nematoda</taxon>
        <taxon>Chromadorea</taxon>
        <taxon>Rhabditida</taxon>
        <taxon>Spirurina</taxon>
        <taxon>Spiruromorpha</taxon>
        <taxon>Spiruroidea</taxon>
        <taxon>Gongylonematidae</taxon>
        <taxon>Gongylonema</taxon>
    </lineage>
</organism>
<evidence type="ECO:0000313" key="2">
    <source>
        <dbReference type="EMBL" id="VDK71281.1"/>
    </source>
</evidence>
<dbReference type="AlphaFoldDB" id="A0A183DKW1"/>
<gene>
    <name evidence="2" type="ORF">GPUH_LOCUS9352</name>
</gene>
<reference evidence="4" key="1">
    <citation type="submission" date="2016-06" db="UniProtKB">
        <authorList>
            <consortium name="WormBaseParasite"/>
        </authorList>
    </citation>
    <scope>IDENTIFICATION</scope>
</reference>
<reference evidence="2 3" key="2">
    <citation type="submission" date="2018-11" db="EMBL/GenBank/DDBJ databases">
        <authorList>
            <consortium name="Pathogen Informatics"/>
        </authorList>
    </citation>
    <scope>NUCLEOTIDE SEQUENCE [LARGE SCALE GENOMIC DNA]</scope>
</reference>
<evidence type="ECO:0000313" key="4">
    <source>
        <dbReference type="WBParaSite" id="GPUH_0000936301-mRNA-1"/>
    </source>
</evidence>
<dbReference type="Proteomes" id="UP000271098">
    <property type="component" value="Unassembled WGS sequence"/>
</dbReference>
<sequence>MDSKSDVQQRQQQAQASASSAPQPAPSSVRLEPANTAVSGAVLATVTAKEQANVDLNNFNFGAFQVPLLLSVCFSQPFPLSNI</sequence>
<protein>
    <submittedName>
        <fullName evidence="2 4">Uncharacterized protein</fullName>
    </submittedName>
</protein>
<keyword evidence="3" id="KW-1185">Reference proteome</keyword>
<evidence type="ECO:0000256" key="1">
    <source>
        <dbReference type="SAM" id="MobiDB-lite"/>
    </source>
</evidence>
<name>A0A183DKW1_9BILA</name>
<evidence type="ECO:0000313" key="3">
    <source>
        <dbReference type="Proteomes" id="UP000271098"/>
    </source>
</evidence>
<dbReference type="WBParaSite" id="GPUH_0000936301-mRNA-1">
    <property type="protein sequence ID" value="GPUH_0000936301-mRNA-1"/>
    <property type="gene ID" value="GPUH_0000936301"/>
</dbReference>
<proteinExistence type="predicted"/>
<dbReference type="EMBL" id="UYRT01030291">
    <property type="protein sequence ID" value="VDK71281.1"/>
    <property type="molecule type" value="Genomic_DNA"/>
</dbReference>
<feature type="region of interest" description="Disordered" evidence="1">
    <location>
        <begin position="1"/>
        <end position="32"/>
    </location>
</feature>
<feature type="compositionally biased region" description="Low complexity" evidence="1">
    <location>
        <begin position="11"/>
        <end position="28"/>
    </location>
</feature>
<accession>A0A183DKW1</accession>